<dbReference type="OrthoDB" id="7915at2157"/>
<dbReference type="GO" id="GO:0008641">
    <property type="term" value="F:ubiquitin-like modifier activating enzyme activity"/>
    <property type="evidence" value="ECO:0007669"/>
    <property type="project" value="InterPro"/>
</dbReference>
<dbReference type="Gene3D" id="3.40.50.720">
    <property type="entry name" value="NAD(P)-binding Rossmann-like Domain"/>
    <property type="match status" value="1"/>
</dbReference>
<protein>
    <submittedName>
        <fullName evidence="2">HesA/MoeB/ThiF family protein</fullName>
    </submittedName>
</protein>
<dbReference type="RefSeq" id="WP_174629411.1">
    <property type="nucleotide sequence ID" value="NZ_CP049074.1"/>
</dbReference>
<dbReference type="SUPFAM" id="SSF69572">
    <property type="entry name" value="Activating enzymes of the ubiquitin-like proteins"/>
    <property type="match status" value="1"/>
</dbReference>
<dbReference type="AlphaFoldDB" id="A0A6N0NRH3"/>
<reference evidence="2 3" key="1">
    <citation type="submission" date="2020-02" db="EMBL/GenBank/DDBJ databases">
        <title>Comparative genome analysis reveals the metabolism and evolution of the thermophilic archaeal genus Metallosphaera.</title>
        <authorList>
            <person name="Jiang C."/>
        </authorList>
    </citation>
    <scope>NUCLEOTIDE SEQUENCE [LARGE SCALE GENOMIC DNA]</scope>
    <source>
        <strain evidence="2 3">Ric-A</strain>
    </source>
</reference>
<evidence type="ECO:0000259" key="1">
    <source>
        <dbReference type="Pfam" id="PF00899"/>
    </source>
</evidence>
<name>A0A6N0NRH3_9CREN</name>
<evidence type="ECO:0000313" key="3">
    <source>
        <dbReference type="Proteomes" id="UP000509301"/>
    </source>
</evidence>
<dbReference type="GO" id="GO:0004792">
    <property type="term" value="F:thiosulfate-cyanide sulfurtransferase activity"/>
    <property type="evidence" value="ECO:0007669"/>
    <property type="project" value="TreeGrafter"/>
</dbReference>
<sequence length="283" mass="30906">MVTRQLLVLGPEVQEKIFNLKILVVGCGALGSSILEQLVRLGAENITVMDADVVEISNLHRTHLFRYEDVGKPKALVCSQRAMEINPGAKVKPILDVLDETNAEEMVKGVDLVFDALDSVNSRLILNDACVKNRIPLIYGGVSGEYGSAMLVKPGETPCLSCFMEPQEGTDACETVGTTPMTVSLVATSQVQLMLRLLRGDYASGLYYIDAGSLSIDLIKMERNPSCQACSLMTYKYLKGLGHSCGIVRVKENPPEGSPVPYVKRVNDGLLICYEKCFKKIGR</sequence>
<dbReference type="InterPro" id="IPR045886">
    <property type="entry name" value="ThiF/MoeB/HesA"/>
</dbReference>
<accession>A0A6N0NRH3</accession>
<organism evidence="2 3">
    <name type="scientific">Metallosphaera tengchongensis</name>
    <dbReference type="NCBI Taxonomy" id="1532350"/>
    <lineage>
        <taxon>Archaea</taxon>
        <taxon>Thermoproteota</taxon>
        <taxon>Thermoprotei</taxon>
        <taxon>Sulfolobales</taxon>
        <taxon>Sulfolobaceae</taxon>
        <taxon>Metallosphaera</taxon>
    </lineage>
</organism>
<evidence type="ECO:0000313" key="2">
    <source>
        <dbReference type="EMBL" id="QKQ99473.1"/>
    </source>
</evidence>
<dbReference type="GeneID" id="55640853"/>
<dbReference type="CDD" id="cd00757">
    <property type="entry name" value="ThiF_MoeB_HesA_family"/>
    <property type="match status" value="1"/>
</dbReference>
<dbReference type="KEGG" id="mten:GWK48_02855"/>
<feature type="domain" description="THIF-type NAD/FAD binding fold" evidence="1">
    <location>
        <begin position="3"/>
        <end position="228"/>
    </location>
</feature>
<dbReference type="Proteomes" id="UP000509301">
    <property type="component" value="Chromosome"/>
</dbReference>
<dbReference type="PANTHER" id="PTHR10953">
    <property type="entry name" value="UBIQUITIN-ACTIVATING ENZYME E1"/>
    <property type="match status" value="1"/>
</dbReference>
<gene>
    <name evidence="2" type="ORF">GWK48_02855</name>
</gene>
<keyword evidence="3" id="KW-1185">Reference proteome</keyword>
<dbReference type="InterPro" id="IPR000594">
    <property type="entry name" value="ThiF_NAD_FAD-bd"/>
</dbReference>
<dbReference type="InterPro" id="IPR035985">
    <property type="entry name" value="Ubiquitin-activating_enz"/>
</dbReference>
<dbReference type="PANTHER" id="PTHR10953:SF102">
    <property type="entry name" value="ADENYLYLTRANSFERASE AND SULFURTRANSFERASE MOCS3"/>
    <property type="match status" value="1"/>
</dbReference>
<dbReference type="GO" id="GO:0005737">
    <property type="term" value="C:cytoplasm"/>
    <property type="evidence" value="ECO:0007669"/>
    <property type="project" value="TreeGrafter"/>
</dbReference>
<dbReference type="GO" id="GO:0016779">
    <property type="term" value="F:nucleotidyltransferase activity"/>
    <property type="evidence" value="ECO:0007669"/>
    <property type="project" value="TreeGrafter"/>
</dbReference>
<dbReference type="Pfam" id="PF00899">
    <property type="entry name" value="ThiF"/>
    <property type="match status" value="1"/>
</dbReference>
<dbReference type="EMBL" id="CP049074">
    <property type="protein sequence ID" value="QKQ99473.1"/>
    <property type="molecule type" value="Genomic_DNA"/>
</dbReference>
<proteinExistence type="predicted"/>